<evidence type="ECO:0000313" key="3">
    <source>
        <dbReference type="Proteomes" id="UP000266188"/>
    </source>
</evidence>
<accession>A0A3A2ZRG8</accession>
<proteinExistence type="predicted"/>
<protein>
    <recommendedName>
        <fullName evidence="4">Six-bladed beta-propeller</fullName>
    </recommendedName>
</protein>
<dbReference type="PANTHER" id="PTHR42060">
    <property type="entry name" value="NHL REPEAT-CONTAINING PROTEIN-RELATED"/>
    <property type="match status" value="1"/>
</dbReference>
<dbReference type="PANTHER" id="PTHR42060:SF1">
    <property type="entry name" value="NHL REPEAT-CONTAINING PROTEIN"/>
    <property type="match status" value="1"/>
</dbReference>
<dbReference type="InterPro" id="IPR052998">
    <property type="entry name" value="Hetero-Diels-Alderase-like"/>
</dbReference>
<comment type="caution">
    <text evidence="2">The sequence shown here is derived from an EMBL/GenBank/DDBJ whole genome shotgun (WGS) entry which is preliminary data.</text>
</comment>
<evidence type="ECO:0000313" key="2">
    <source>
        <dbReference type="EMBL" id="RJE25748.1"/>
    </source>
</evidence>
<reference evidence="3" key="1">
    <citation type="submission" date="2017-02" db="EMBL/GenBank/DDBJ databases">
        <authorList>
            <person name="Tafer H."/>
            <person name="Lopandic K."/>
        </authorList>
    </citation>
    <scope>NUCLEOTIDE SEQUENCE [LARGE SCALE GENOMIC DNA]</scope>
    <source>
        <strain evidence="3">CBS 366.77</strain>
    </source>
</reference>
<dbReference type="SUPFAM" id="SSF63829">
    <property type="entry name" value="Calcium-dependent phosphotriesterase"/>
    <property type="match status" value="1"/>
</dbReference>
<gene>
    <name evidence="2" type="ORF">PHISCL_01936</name>
</gene>
<feature type="signal peptide" evidence="1">
    <location>
        <begin position="1"/>
        <end position="22"/>
    </location>
</feature>
<dbReference type="OrthoDB" id="9977941at2759"/>
<dbReference type="AlphaFoldDB" id="A0A3A2ZRG8"/>
<name>A0A3A2ZRG8_9EURO</name>
<sequence length="349" mass="37656">MAAIRTSLFLLVPLLLSSFGRASSPNSLHPLQQIYQFPNGTWVENIAIRTNGNILVTLANTPELWEVISQPQQPSQARLIHHFPGAQVATGITELEQDVFAVATEKSVWRVDFNQEQSPSRKPLQIATISPAGSLNGMTTLNPDTGTVAIADSELGLVWNLDTNTGEYTVMLKDETMAANTDTGPLLGINGLQVHNGYVYYVNTPKRLFCRIPVDPMTGQQLGPREIISEDILCDDFAISVQGVAYLAGLRDNVVTPVFLDGRQQIVAGSHDSRELMSATSAAFGRHQKTNMLYITNGGETPHATANSTATRGGKVTALLLNSLRSSINDAGLVGHGSTLPPSDFGLRH</sequence>
<dbReference type="Proteomes" id="UP000266188">
    <property type="component" value="Unassembled WGS sequence"/>
</dbReference>
<keyword evidence="3" id="KW-1185">Reference proteome</keyword>
<organism evidence="2 3">
    <name type="scientific">Aspergillus sclerotialis</name>
    <dbReference type="NCBI Taxonomy" id="2070753"/>
    <lineage>
        <taxon>Eukaryota</taxon>
        <taxon>Fungi</taxon>
        <taxon>Dikarya</taxon>
        <taxon>Ascomycota</taxon>
        <taxon>Pezizomycotina</taxon>
        <taxon>Eurotiomycetes</taxon>
        <taxon>Eurotiomycetidae</taxon>
        <taxon>Eurotiales</taxon>
        <taxon>Aspergillaceae</taxon>
        <taxon>Aspergillus</taxon>
        <taxon>Aspergillus subgen. Polypaecilum</taxon>
    </lineage>
</organism>
<feature type="chain" id="PRO_5017183944" description="Six-bladed beta-propeller" evidence="1">
    <location>
        <begin position="23"/>
        <end position="349"/>
    </location>
</feature>
<keyword evidence="1" id="KW-0732">Signal</keyword>
<dbReference type="Gene3D" id="2.120.10.30">
    <property type="entry name" value="TolB, C-terminal domain"/>
    <property type="match status" value="1"/>
</dbReference>
<dbReference type="EMBL" id="MVGC01000039">
    <property type="protein sequence ID" value="RJE25748.1"/>
    <property type="molecule type" value="Genomic_DNA"/>
</dbReference>
<dbReference type="InterPro" id="IPR011042">
    <property type="entry name" value="6-blade_b-propeller_TolB-like"/>
</dbReference>
<dbReference type="STRING" id="2070753.A0A3A2ZRG8"/>
<evidence type="ECO:0008006" key="4">
    <source>
        <dbReference type="Google" id="ProtNLM"/>
    </source>
</evidence>
<evidence type="ECO:0000256" key="1">
    <source>
        <dbReference type="SAM" id="SignalP"/>
    </source>
</evidence>